<protein>
    <submittedName>
        <fullName evidence="4">Hippurate hydrolase</fullName>
    </submittedName>
</protein>
<dbReference type="PIRSF" id="PIRSF005962">
    <property type="entry name" value="Pept_M20D_amidohydro"/>
    <property type="match status" value="1"/>
</dbReference>
<feature type="binding site" evidence="2">
    <location>
        <position position="353"/>
    </location>
    <ligand>
        <name>Mn(2+)</name>
        <dbReference type="ChEBI" id="CHEBI:29035"/>
        <label>2</label>
    </ligand>
</feature>
<evidence type="ECO:0000313" key="4">
    <source>
        <dbReference type="EMBL" id="SNZ08648.1"/>
    </source>
</evidence>
<evidence type="ECO:0000256" key="1">
    <source>
        <dbReference type="ARBA" id="ARBA00022801"/>
    </source>
</evidence>
<dbReference type="PANTHER" id="PTHR11014:SF63">
    <property type="entry name" value="METALLOPEPTIDASE, PUTATIVE (AFU_ORTHOLOGUE AFUA_6G09600)-RELATED"/>
    <property type="match status" value="1"/>
</dbReference>
<dbReference type="Pfam" id="PF01546">
    <property type="entry name" value="Peptidase_M20"/>
    <property type="match status" value="1"/>
</dbReference>
<dbReference type="EMBL" id="OBEL01000001">
    <property type="protein sequence ID" value="SNZ08648.1"/>
    <property type="molecule type" value="Genomic_DNA"/>
</dbReference>
<dbReference type="NCBIfam" id="TIGR01891">
    <property type="entry name" value="amidohydrolases"/>
    <property type="match status" value="1"/>
</dbReference>
<dbReference type="Pfam" id="PF07687">
    <property type="entry name" value="M20_dimer"/>
    <property type="match status" value="1"/>
</dbReference>
<gene>
    <name evidence="4" type="ORF">SAMN06265368_1758</name>
</gene>
<reference evidence="4 5" key="1">
    <citation type="submission" date="2017-09" db="EMBL/GenBank/DDBJ databases">
        <authorList>
            <person name="Ehlers B."/>
            <person name="Leendertz F.H."/>
        </authorList>
    </citation>
    <scope>NUCLEOTIDE SEQUENCE [LARGE SCALE GENOMIC DNA]</scope>
    <source>
        <strain evidence="4 5">DSM 18289</strain>
    </source>
</reference>
<feature type="binding site" evidence="2">
    <location>
        <position position="130"/>
    </location>
    <ligand>
        <name>Mn(2+)</name>
        <dbReference type="ChEBI" id="CHEBI:29035"/>
        <label>2</label>
    </ligand>
</feature>
<dbReference type="PANTHER" id="PTHR11014">
    <property type="entry name" value="PEPTIDASE M20 FAMILY MEMBER"/>
    <property type="match status" value="1"/>
</dbReference>
<feature type="binding site" evidence="2">
    <location>
        <position position="95"/>
    </location>
    <ligand>
        <name>Mn(2+)</name>
        <dbReference type="ChEBI" id="CHEBI:29035"/>
        <label>2</label>
    </ligand>
</feature>
<dbReference type="GO" id="GO:0016787">
    <property type="term" value="F:hydrolase activity"/>
    <property type="evidence" value="ECO:0007669"/>
    <property type="project" value="UniProtKB-KW"/>
</dbReference>
<sequence length="385" mass="41703">MFLTEKTIDFMRTHRQDFHQNPELGFQEIRTKQKIVKALTEMGIEVSEGVGVTGILSNGSGSGMIGLRADMDALPISETTSLPYASQKDEIMHACGHDGHMAMLLGAARHLSSERNFDGTVVFIFQPNEENGLGSQAMLDEGFLSRFPLDEVYALHNLPGAPLGQLSTRVGEICASESLFELKITARGGHSAMPHKGVDAIIVGSELALSLQTIISRKLPPEAGAVLSITEFMTNGQRNILPGSGLLKGDTRAFSKADRKAIEFYIRQIASGISQAHDVDIQVTFETEFIETINAPTPTEAACRTASKLGYDLIPDRQPMSFSEDFANFSKLVPGSFLLLGNGTVGAASKPLHSSEYDFNDDALPIGANFWVNLVSDRLPLKDCA</sequence>
<dbReference type="SUPFAM" id="SSF53187">
    <property type="entry name" value="Zn-dependent exopeptidases"/>
    <property type="match status" value="1"/>
</dbReference>
<comment type="cofactor">
    <cofactor evidence="2">
        <name>Mn(2+)</name>
        <dbReference type="ChEBI" id="CHEBI:29035"/>
    </cofactor>
    <text evidence="2">The Mn(2+) ion enhances activity.</text>
</comment>
<evidence type="ECO:0000259" key="3">
    <source>
        <dbReference type="Pfam" id="PF07687"/>
    </source>
</evidence>
<keyword evidence="2" id="KW-0464">Manganese</keyword>
<dbReference type="SUPFAM" id="SSF55031">
    <property type="entry name" value="Bacterial exopeptidase dimerisation domain"/>
    <property type="match status" value="1"/>
</dbReference>
<feature type="binding site" evidence="2">
    <location>
        <position position="156"/>
    </location>
    <ligand>
        <name>Mn(2+)</name>
        <dbReference type="ChEBI" id="CHEBI:29035"/>
        <label>2</label>
    </ligand>
</feature>
<dbReference type="GO" id="GO:0046872">
    <property type="term" value="F:metal ion binding"/>
    <property type="evidence" value="ECO:0007669"/>
    <property type="project" value="UniProtKB-KW"/>
</dbReference>
<dbReference type="InterPro" id="IPR017439">
    <property type="entry name" value="Amidohydrolase"/>
</dbReference>
<keyword evidence="1 4" id="KW-0378">Hydrolase</keyword>
<keyword evidence="5" id="KW-1185">Reference proteome</keyword>
<keyword evidence="2" id="KW-0479">Metal-binding</keyword>
<dbReference type="InterPro" id="IPR002933">
    <property type="entry name" value="Peptidase_M20"/>
</dbReference>
<proteinExistence type="predicted"/>
<dbReference type="InterPro" id="IPR036264">
    <property type="entry name" value="Bact_exopeptidase_dim_dom"/>
</dbReference>
<name>A0A285NH92_9HYPH</name>
<dbReference type="RefSeq" id="WP_244580039.1">
    <property type="nucleotide sequence ID" value="NZ_OBEL01000001.1"/>
</dbReference>
<accession>A0A285NH92</accession>
<dbReference type="Gene3D" id="3.40.630.10">
    <property type="entry name" value="Zn peptidases"/>
    <property type="match status" value="1"/>
</dbReference>
<dbReference type="Proteomes" id="UP000219439">
    <property type="component" value="Unassembled WGS sequence"/>
</dbReference>
<evidence type="ECO:0000313" key="5">
    <source>
        <dbReference type="Proteomes" id="UP000219439"/>
    </source>
</evidence>
<dbReference type="AlphaFoldDB" id="A0A285NH92"/>
<feature type="domain" description="Peptidase M20 dimerisation" evidence="3">
    <location>
        <begin position="180"/>
        <end position="270"/>
    </location>
</feature>
<dbReference type="Gene3D" id="3.30.70.360">
    <property type="match status" value="1"/>
</dbReference>
<organism evidence="4 5">
    <name type="scientific">Cohaesibacter gelatinilyticus</name>
    <dbReference type="NCBI Taxonomy" id="372072"/>
    <lineage>
        <taxon>Bacteria</taxon>
        <taxon>Pseudomonadati</taxon>
        <taxon>Pseudomonadota</taxon>
        <taxon>Alphaproteobacteria</taxon>
        <taxon>Hyphomicrobiales</taxon>
        <taxon>Cohaesibacteraceae</taxon>
    </lineage>
</organism>
<evidence type="ECO:0000256" key="2">
    <source>
        <dbReference type="PIRSR" id="PIRSR005962-1"/>
    </source>
</evidence>
<feature type="binding site" evidence="2">
    <location>
        <position position="97"/>
    </location>
    <ligand>
        <name>Mn(2+)</name>
        <dbReference type="ChEBI" id="CHEBI:29035"/>
        <label>2</label>
    </ligand>
</feature>
<dbReference type="InterPro" id="IPR011650">
    <property type="entry name" value="Peptidase_M20_dimer"/>
</dbReference>